<dbReference type="STRING" id="525918.SAMN05660964_02673"/>
<proteinExistence type="predicted"/>
<dbReference type="EMBL" id="FNQP01000016">
    <property type="protein sequence ID" value="SEA86790.1"/>
    <property type="molecule type" value="Genomic_DNA"/>
</dbReference>
<sequence length="87" mass="9975">MPNANEQLEQELRAIWQQAANTRKATSSQRIERILKRSRAELSLRDLFKFAGFLLLTFAQLFTAVLVIMAGKLTVIRSRLEKSSHES</sequence>
<name>A0A1H4EQI8_9GAMM</name>
<feature type="transmembrane region" description="Helical" evidence="1">
    <location>
        <begin position="47"/>
        <end position="70"/>
    </location>
</feature>
<dbReference type="AlphaFoldDB" id="A0A1H4EQI8"/>
<reference evidence="2 3" key="1">
    <citation type="submission" date="2016-10" db="EMBL/GenBank/DDBJ databases">
        <authorList>
            <person name="de Groot N.N."/>
        </authorList>
    </citation>
    <scope>NUCLEOTIDE SEQUENCE [LARGE SCALE GENOMIC DNA]</scope>
    <source>
        <strain evidence="2 3">DSM 21228</strain>
    </source>
</reference>
<evidence type="ECO:0000256" key="1">
    <source>
        <dbReference type="SAM" id="Phobius"/>
    </source>
</evidence>
<gene>
    <name evidence="2" type="ORF">SAMN05660964_02673</name>
</gene>
<keyword evidence="1" id="KW-1133">Transmembrane helix</keyword>
<keyword evidence="1" id="KW-0472">Membrane</keyword>
<dbReference type="Proteomes" id="UP000199397">
    <property type="component" value="Unassembled WGS sequence"/>
</dbReference>
<dbReference type="OrthoDB" id="9904150at2"/>
<organism evidence="2 3">
    <name type="scientific">Thiothrix caldifontis</name>
    <dbReference type="NCBI Taxonomy" id="525918"/>
    <lineage>
        <taxon>Bacteria</taxon>
        <taxon>Pseudomonadati</taxon>
        <taxon>Pseudomonadota</taxon>
        <taxon>Gammaproteobacteria</taxon>
        <taxon>Thiotrichales</taxon>
        <taxon>Thiotrichaceae</taxon>
        <taxon>Thiothrix</taxon>
    </lineage>
</organism>
<keyword evidence="1" id="KW-0812">Transmembrane</keyword>
<evidence type="ECO:0000313" key="2">
    <source>
        <dbReference type="EMBL" id="SEA86790.1"/>
    </source>
</evidence>
<protein>
    <submittedName>
        <fullName evidence="2">Uncharacterized protein</fullName>
    </submittedName>
</protein>
<dbReference type="RefSeq" id="WP_093069397.1">
    <property type="nucleotide sequence ID" value="NZ_FNQP01000016.1"/>
</dbReference>
<evidence type="ECO:0000313" key="3">
    <source>
        <dbReference type="Proteomes" id="UP000199397"/>
    </source>
</evidence>
<keyword evidence="3" id="KW-1185">Reference proteome</keyword>
<accession>A0A1H4EQI8</accession>